<accession>A0A9K3LMD8</accession>
<keyword evidence="10" id="KW-0723">Serine/threonine-protein kinase</keyword>
<evidence type="ECO:0000313" key="11">
    <source>
        <dbReference type="Proteomes" id="UP000693970"/>
    </source>
</evidence>
<dbReference type="OrthoDB" id="10252354at2759"/>
<reference evidence="10" key="2">
    <citation type="submission" date="2021-04" db="EMBL/GenBank/DDBJ databases">
        <authorList>
            <person name="Podell S."/>
        </authorList>
    </citation>
    <scope>NUCLEOTIDE SEQUENCE</scope>
    <source>
        <strain evidence="10">Hildebrandi</strain>
    </source>
</reference>
<feature type="region of interest" description="Disordered" evidence="8">
    <location>
        <begin position="62"/>
        <end position="88"/>
    </location>
</feature>
<comment type="catalytic activity">
    <reaction evidence="7">
        <text>L-tyrosyl-[protein] + ATP = O-phospho-L-tyrosyl-[protein] + ADP + H(+)</text>
        <dbReference type="Rhea" id="RHEA:10596"/>
        <dbReference type="Rhea" id="RHEA-COMP:10136"/>
        <dbReference type="Rhea" id="RHEA-COMP:20101"/>
        <dbReference type="ChEBI" id="CHEBI:15378"/>
        <dbReference type="ChEBI" id="CHEBI:30616"/>
        <dbReference type="ChEBI" id="CHEBI:46858"/>
        <dbReference type="ChEBI" id="CHEBI:61978"/>
        <dbReference type="ChEBI" id="CHEBI:456216"/>
        <dbReference type="EC" id="2.7.12.2"/>
    </reaction>
</comment>
<keyword evidence="11" id="KW-1185">Reference proteome</keyword>
<keyword evidence="4" id="KW-0067">ATP-binding</keyword>
<evidence type="ECO:0000256" key="3">
    <source>
        <dbReference type="ARBA" id="ARBA00022777"/>
    </source>
</evidence>
<dbReference type="AlphaFoldDB" id="A0A9K3LMD8"/>
<evidence type="ECO:0000256" key="6">
    <source>
        <dbReference type="ARBA" id="ARBA00049299"/>
    </source>
</evidence>
<protein>
    <submittedName>
        <fullName evidence="10">Serine/threonine protein kinase-like protein</fullName>
    </submittedName>
</protein>
<evidence type="ECO:0000256" key="7">
    <source>
        <dbReference type="ARBA" id="ARBA00051693"/>
    </source>
</evidence>
<keyword evidence="2" id="KW-0547">Nucleotide-binding</keyword>
<keyword evidence="3 10" id="KW-0418">Kinase</keyword>
<evidence type="ECO:0000256" key="8">
    <source>
        <dbReference type="SAM" id="MobiDB-lite"/>
    </source>
</evidence>
<dbReference type="GO" id="GO:0004708">
    <property type="term" value="F:MAP kinase kinase activity"/>
    <property type="evidence" value="ECO:0007669"/>
    <property type="project" value="UniProtKB-EC"/>
</dbReference>
<dbReference type="PROSITE" id="PS50011">
    <property type="entry name" value="PROTEIN_KINASE_DOM"/>
    <property type="match status" value="1"/>
</dbReference>
<dbReference type="InterPro" id="IPR008271">
    <property type="entry name" value="Ser/Thr_kinase_AS"/>
</dbReference>
<feature type="compositionally biased region" description="Polar residues" evidence="8">
    <location>
        <begin position="18"/>
        <end position="36"/>
    </location>
</feature>
<dbReference type="GO" id="GO:0005524">
    <property type="term" value="F:ATP binding"/>
    <property type="evidence" value="ECO:0007669"/>
    <property type="project" value="UniProtKB-KW"/>
</dbReference>
<evidence type="ECO:0000313" key="10">
    <source>
        <dbReference type="EMBL" id="KAG7363441.1"/>
    </source>
</evidence>
<proteinExistence type="predicted"/>
<dbReference type="Pfam" id="PF00069">
    <property type="entry name" value="Pkinase"/>
    <property type="match status" value="1"/>
</dbReference>
<dbReference type="PANTHER" id="PTHR48013">
    <property type="entry name" value="DUAL SPECIFICITY MITOGEN-ACTIVATED PROTEIN KINASE KINASE 5-RELATED"/>
    <property type="match status" value="1"/>
</dbReference>
<comment type="catalytic activity">
    <reaction evidence="5">
        <text>L-seryl-[protein] + ATP = O-phospho-L-seryl-[protein] + ADP + H(+)</text>
        <dbReference type="Rhea" id="RHEA:17989"/>
        <dbReference type="Rhea" id="RHEA-COMP:9863"/>
        <dbReference type="Rhea" id="RHEA-COMP:11604"/>
        <dbReference type="ChEBI" id="CHEBI:15378"/>
        <dbReference type="ChEBI" id="CHEBI:29999"/>
        <dbReference type="ChEBI" id="CHEBI:30616"/>
        <dbReference type="ChEBI" id="CHEBI:83421"/>
        <dbReference type="ChEBI" id="CHEBI:456216"/>
        <dbReference type="EC" id="2.7.12.2"/>
    </reaction>
</comment>
<organism evidence="10 11">
    <name type="scientific">Nitzschia inconspicua</name>
    <dbReference type="NCBI Taxonomy" id="303405"/>
    <lineage>
        <taxon>Eukaryota</taxon>
        <taxon>Sar</taxon>
        <taxon>Stramenopiles</taxon>
        <taxon>Ochrophyta</taxon>
        <taxon>Bacillariophyta</taxon>
        <taxon>Bacillariophyceae</taxon>
        <taxon>Bacillariophycidae</taxon>
        <taxon>Bacillariales</taxon>
        <taxon>Bacillariaceae</taxon>
        <taxon>Nitzschia</taxon>
    </lineage>
</organism>
<sequence>MSSPEEQTLRVPKYLRNRPTSGLNDENNASHSNQLSKKPVKQSRDPLEIDIYLINGHRWGISHDADDDDERRDDIPGQNVHRNNDFQFGDTTYRQDGFTIGRDYLRLEGKTITRGELLPSSITIQELLGKGAFSQVHKAIWKRTCQQPITNHSRKAERKDQDCTTSSIPVAIKQCSILDESPQRKEMLLKELRALCEIQSEALVGFHGAFLQEDCVIIVMEYMNEGSLEQILKERFPLERSTASPKQLECFQCAMAYQVLSGLQYLHQRRIIHRDIKPGNILLSSDGSVKLCDFGIASLKGDQSLQTTVVGTSRFMSPERLRARPYGRPSDIWSLGLVLLEVWTGDMPWKECDSIVSLVVTVEETETSHLIPSSMTNKNLQDVVMGCLQMAPEKRMPSAVLLRAPSFSRDHSVTTNEEARLLMRSCHEAFQNKS</sequence>
<evidence type="ECO:0000256" key="2">
    <source>
        <dbReference type="ARBA" id="ARBA00022741"/>
    </source>
</evidence>
<gene>
    <name evidence="10" type="ORF">IV203_026801</name>
</gene>
<dbReference type="SMART" id="SM00220">
    <property type="entry name" value="S_TKc"/>
    <property type="match status" value="1"/>
</dbReference>
<dbReference type="InterPro" id="IPR000719">
    <property type="entry name" value="Prot_kinase_dom"/>
</dbReference>
<dbReference type="PANTHER" id="PTHR48013:SF9">
    <property type="entry name" value="DUAL SPECIFICITY MITOGEN-ACTIVATED PROTEIN KINASE KINASE 5"/>
    <property type="match status" value="1"/>
</dbReference>
<dbReference type="EMBL" id="JAGRRH010000010">
    <property type="protein sequence ID" value="KAG7363441.1"/>
    <property type="molecule type" value="Genomic_DNA"/>
</dbReference>
<comment type="catalytic activity">
    <reaction evidence="6">
        <text>L-threonyl-[protein] + ATP = O-phospho-L-threonyl-[protein] + ADP + H(+)</text>
        <dbReference type="Rhea" id="RHEA:46608"/>
        <dbReference type="Rhea" id="RHEA-COMP:11060"/>
        <dbReference type="Rhea" id="RHEA-COMP:11605"/>
        <dbReference type="ChEBI" id="CHEBI:15378"/>
        <dbReference type="ChEBI" id="CHEBI:30013"/>
        <dbReference type="ChEBI" id="CHEBI:30616"/>
        <dbReference type="ChEBI" id="CHEBI:61977"/>
        <dbReference type="ChEBI" id="CHEBI:456216"/>
        <dbReference type="EC" id="2.7.12.2"/>
    </reaction>
</comment>
<reference evidence="10" key="1">
    <citation type="journal article" date="2021" name="Sci. Rep.">
        <title>Diploid genomic architecture of Nitzschia inconspicua, an elite biomass production diatom.</title>
        <authorList>
            <person name="Oliver A."/>
            <person name="Podell S."/>
            <person name="Pinowska A."/>
            <person name="Traller J.C."/>
            <person name="Smith S.R."/>
            <person name="McClure R."/>
            <person name="Beliaev A."/>
            <person name="Bohutskyi P."/>
            <person name="Hill E.A."/>
            <person name="Rabines A."/>
            <person name="Zheng H."/>
            <person name="Allen L.Z."/>
            <person name="Kuo A."/>
            <person name="Grigoriev I.V."/>
            <person name="Allen A.E."/>
            <person name="Hazlebeck D."/>
            <person name="Allen E.E."/>
        </authorList>
    </citation>
    <scope>NUCLEOTIDE SEQUENCE</scope>
    <source>
        <strain evidence="10">Hildebrandi</strain>
    </source>
</reference>
<dbReference type="GO" id="GO:0004674">
    <property type="term" value="F:protein serine/threonine kinase activity"/>
    <property type="evidence" value="ECO:0007669"/>
    <property type="project" value="UniProtKB-KW"/>
</dbReference>
<feature type="domain" description="Protein kinase" evidence="9">
    <location>
        <begin position="122"/>
        <end position="407"/>
    </location>
</feature>
<keyword evidence="1" id="KW-0808">Transferase</keyword>
<name>A0A9K3LMD8_9STRA</name>
<dbReference type="PROSITE" id="PS00108">
    <property type="entry name" value="PROTEIN_KINASE_ST"/>
    <property type="match status" value="1"/>
</dbReference>
<comment type="caution">
    <text evidence="10">The sequence shown here is derived from an EMBL/GenBank/DDBJ whole genome shotgun (WGS) entry which is preliminary data.</text>
</comment>
<dbReference type="Proteomes" id="UP000693970">
    <property type="component" value="Unassembled WGS sequence"/>
</dbReference>
<evidence type="ECO:0000256" key="5">
    <source>
        <dbReference type="ARBA" id="ARBA00049014"/>
    </source>
</evidence>
<evidence type="ECO:0000256" key="4">
    <source>
        <dbReference type="ARBA" id="ARBA00022840"/>
    </source>
</evidence>
<feature type="region of interest" description="Disordered" evidence="8">
    <location>
        <begin position="1"/>
        <end position="43"/>
    </location>
</feature>
<evidence type="ECO:0000256" key="1">
    <source>
        <dbReference type="ARBA" id="ARBA00022679"/>
    </source>
</evidence>
<evidence type="ECO:0000259" key="9">
    <source>
        <dbReference type="PROSITE" id="PS50011"/>
    </source>
</evidence>